<dbReference type="EMBL" id="JAGTXO010000026">
    <property type="protein sequence ID" value="KAG8461342.1"/>
    <property type="molecule type" value="Genomic_DNA"/>
</dbReference>
<dbReference type="SUPFAM" id="SSF51338">
    <property type="entry name" value="Composite domain of metallo-dependent hydrolases"/>
    <property type="match status" value="1"/>
</dbReference>
<dbReference type="Gene3D" id="3.60.21.10">
    <property type="match status" value="1"/>
</dbReference>
<gene>
    <name evidence="5" type="ORF">KFE25_010529</name>
</gene>
<evidence type="ECO:0000256" key="3">
    <source>
        <dbReference type="SAM" id="MobiDB-lite"/>
    </source>
</evidence>
<keyword evidence="6" id="KW-1185">Reference proteome</keyword>
<sequence length="1105" mass="114846">MADSYLVGATAFCDVNGGLRAVRDAVVHIRGDTIERVGRREEVPLPDGAGVLDLTGFFLTPGLCDVRVHYSQSCWVDTHQHALGAGAATSNEEAAEALRRMRGTVAQTDLALLSCGVTAALDAGGPPWTLELAGRSRDVGSFDMRELPLAPTVLACGPALSCAAHAALPSSAADDDPAHNWASSSAAAMLNVRTRGGAERAVRALCERGCAFVSFVLPELADGTVPRQTSDGGANAADGSARNAAHRAPGSGDAELAGPVAAAELLRTVADAASAAGVPLAVTSARLSGAQLGARAGATLLLHGVDDEQLDEALLVALRASADGLGAPAGGARRAPAYCAALSLSHAAERLFRRRAPVGAERPQQPGPTGARTAALASLLAALPPNPRGRATLAAPFAARFAAQRHTAALNVLRLHMAGVPIVVGTGAGAPLQVHGAAIFDEMEALQQAGLRPLEVLRAASVNGHAALGLGETRGTLGAGMRADLVVLRDDPSDDIGNMRSIMLVLKDGCVAWARPGSRLEGVRLGGAPVTPGMLGAVGASCLALGVLLASSGAEPSLDLQNGAHERSAAHSTSRGTHERSAAHATSRGAHERSAAHATSHSAPHGAARGVPPSHRHHAGAVLKVLWLSDLHFNPFYTSLLGPSCKCMSYGPFACAEERDWALPWPFDGGACLAQSDGSPWGQFGCDAPFSLVESAIASARATCPEPAAILVTGDYVAHHSCQFPVTSPQDEAVRIVRETSAALARAFEHADVKHVHHPTQLLSAAVGNDDLVPNYALPNATDGHLAQPRAALVALADALTPPLDELQRHSFVRGGGVRYEIGKIVLLALNTVVYSPHAANPSGSLPADPFGQFAWLDAQLLDAHARRARVLIVGHIPPCVDQYSFQMEWLQPYADTYVTIVARHADVVSAQLFGHAHQNMLRAFPPVRGTAAEAGDGPPLHVSAAISPIYHNNPTYRLLSLSPSSGALHDFTVFAAQLHAASGSEPPEWAAAYSAHERYAPHDVLTSRGIRHFAVEMMTDDELFRAYLYDRESGAPGWDSTPGTPRFNVGRVGVELRVAARQPTPAGAYRAQMACSIAHGFSQAAFDACVHRGGPSAAADPPAE</sequence>
<dbReference type="GO" id="GO:0016810">
    <property type="term" value="F:hydrolase activity, acting on carbon-nitrogen (but not peptide) bonds"/>
    <property type="evidence" value="ECO:0007669"/>
    <property type="project" value="InterPro"/>
</dbReference>
<protein>
    <recommendedName>
        <fullName evidence="4">Amidohydrolase-related domain-containing protein</fullName>
    </recommendedName>
</protein>
<dbReference type="Proteomes" id="UP000751190">
    <property type="component" value="Unassembled WGS sequence"/>
</dbReference>
<dbReference type="InterPro" id="IPR032466">
    <property type="entry name" value="Metal_Hydrolase"/>
</dbReference>
<dbReference type="InterPro" id="IPR011059">
    <property type="entry name" value="Metal-dep_hydrolase_composite"/>
</dbReference>
<keyword evidence="2" id="KW-0325">Glycoprotein</keyword>
<evidence type="ECO:0000256" key="1">
    <source>
        <dbReference type="ARBA" id="ARBA00022801"/>
    </source>
</evidence>
<feature type="region of interest" description="Disordered" evidence="3">
    <location>
        <begin position="224"/>
        <end position="253"/>
    </location>
</feature>
<feature type="compositionally biased region" description="Low complexity" evidence="3">
    <location>
        <begin position="230"/>
        <end position="248"/>
    </location>
</feature>
<dbReference type="PANTHER" id="PTHR10340">
    <property type="entry name" value="SPHINGOMYELIN PHOSPHODIESTERASE"/>
    <property type="match status" value="1"/>
</dbReference>
<evidence type="ECO:0000313" key="5">
    <source>
        <dbReference type="EMBL" id="KAG8461342.1"/>
    </source>
</evidence>
<evidence type="ECO:0000256" key="2">
    <source>
        <dbReference type="ARBA" id="ARBA00023180"/>
    </source>
</evidence>
<dbReference type="Pfam" id="PF01979">
    <property type="entry name" value="Amidohydro_1"/>
    <property type="match status" value="1"/>
</dbReference>
<dbReference type="SUPFAM" id="SSF56300">
    <property type="entry name" value="Metallo-dependent phosphatases"/>
    <property type="match status" value="1"/>
</dbReference>
<dbReference type="OrthoDB" id="348678at2759"/>
<dbReference type="SUPFAM" id="SSF51556">
    <property type="entry name" value="Metallo-dependent hydrolases"/>
    <property type="match status" value="1"/>
</dbReference>
<evidence type="ECO:0000313" key="6">
    <source>
        <dbReference type="Proteomes" id="UP000751190"/>
    </source>
</evidence>
<dbReference type="PANTHER" id="PTHR10340:SF57">
    <property type="entry name" value="METALLOPHOS DOMAIN-CONTAINING PROTEIN"/>
    <property type="match status" value="1"/>
</dbReference>
<dbReference type="InterPro" id="IPR029052">
    <property type="entry name" value="Metallo-depent_PP-like"/>
</dbReference>
<dbReference type="Gene3D" id="3.20.20.140">
    <property type="entry name" value="Metal-dependent hydrolases"/>
    <property type="match status" value="2"/>
</dbReference>
<evidence type="ECO:0000259" key="4">
    <source>
        <dbReference type="Pfam" id="PF01979"/>
    </source>
</evidence>
<organism evidence="5 6">
    <name type="scientific">Diacronema lutheri</name>
    <name type="common">Unicellular marine alga</name>
    <name type="synonym">Monochrysis lutheri</name>
    <dbReference type="NCBI Taxonomy" id="2081491"/>
    <lineage>
        <taxon>Eukaryota</taxon>
        <taxon>Haptista</taxon>
        <taxon>Haptophyta</taxon>
        <taxon>Pavlovophyceae</taxon>
        <taxon>Pavlovales</taxon>
        <taxon>Pavlovaceae</taxon>
        <taxon>Diacronema</taxon>
    </lineage>
</organism>
<feature type="region of interest" description="Disordered" evidence="3">
    <location>
        <begin position="559"/>
        <end position="615"/>
    </location>
</feature>
<name>A0A8J5XHY2_DIALT</name>
<accession>A0A8J5XHY2</accession>
<dbReference type="AlphaFoldDB" id="A0A8J5XHY2"/>
<comment type="caution">
    <text evidence="5">The sequence shown here is derived from an EMBL/GenBank/DDBJ whole genome shotgun (WGS) entry which is preliminary data.</text>
</comment>
<feature type="compositionally biased region" description="Low complexity" evidence="3">
    <location>
        <begin position="596"/>
        <end position="608"/>
    </location>
</feature>
<proteinExistence type="predicted"/>
<dbReference type="Gene3D" id="2.30.40.10">
    <property type="entry name" value="Urease, subunit C, domain 1"/>
    <property type="match status" value="2"/>
</dbReference>
<reference evidence="5" key="1">
    <citation type="submission" date="2021-05" db="EMBL/GenBank/DDBJ databases">
        <title>The genome of the haptophyte Pavlova lutheri (Diacronema luteri, Pavlovales) - a model for lipid biosynthesis in eukaryotic algae.</title>
        <authorList>
            <person name="Hulatt C.J."/>
            <person name="Posewitz M.C."/>
        </authorList>
    </citation>
    <scope>NUCLEOTIDE SEQUENCE</scope>
    <source>
        <strain evidence="5">NIVA-4/92</strain>
    </source>
</reference>
<feature type="domain" description="Amidohydrolase-related" evidence="4">
    <location>
        <begin position="411"/>
        <end position="506"/>
    </location>
</feature>
<keyword evidence="1" id="KW-0378">Hydrolase</keyword>
<dbReference type="InterPro" id="IPR006680">
    <property type="entry name" value="Amidohydro-rel"/>
</dbReference>